<feature type="domain" description="Homeobox" evidence="6">
    <location>
        <begin position="157"/>
        <end position="220"/>
    </location>
</feature>
<feature type="compositionally biased region" description="Basic and acidic residues" evidence="5">
    <location>
        <begin position="147"/>
        <end position="159"/>
    </location>
</feature>
<feature type="region of interest" description="Disordered" evidence="5">
    <location>
        <begin position="227"/>
        <end position="326"/>
    </location>
</feature>
<dbReference type="SMART" id="SM00355">
    <property type="entry name" value="ZnF_C2H2"/>
    <property type="match status" value="2"/>
</dbReference>
<dbReference type="Pfam" id="PF05920">
    <property type="entry name" value="Homeobox_KN"/>
    <property type="match status" value="1"/>
</dbReference>
<dbReference type="GO" id="GO:0005634">
    <property type="term" value="C:nucleus"/>
    <property type="evidence" value="ECO:0007669"/>
    <property type="project" value="UniProtKB-SubCell"/>
</dbReference>
<dbReference type="SMART" id="SM00389">
    <property type="entry name" value="HOX"/>
    <property type="match status" value="1"/>
</dbReference>
<keyword evidence="3 4" id="KW-0539">Nucleus</keyword>
<feature type="compositionally biased region" description="Basic residues" evidence="5">
    <location>
        <begin position="295"/>
        <end position="304"/>
    </location>
</feature>
<proteinExistence type="predicted"/>
<accession>A0A8E2E8C3</accession>
<dbReference type="GO" id="GO:0006355">
    <property type="term" value="P:regulation of DNA-templated transcription"/>
    <property type="evidence" value="ECO:0007669"/>
    <property type="project" value="InterPro"/>
</dbReference>
<evidence type="ECO:0000313" key="8">
    <source>
        <dbReference type="Proteomes" id="UP000250266"/>
    </source>
</evidence>
<gene>
    <name evidence="7" type="ORF">K432DRAFT_383392</name>
</gene>
<dbReference type="InterPro" id="IPR009057">
    <property type="entry name" value="Homeodomain-like_sf"/>
</dbReference>
<dbReference type="InterPro" id="IPR013087">
    <property type="entry name" value="Znf_C2H2_type"/>
</dbReference>
<dbReference type="InterPro" id="IPR050224">
    <property type="entry name" value="TALE_homeobox"/>
</dbReference>
<dbReference type="CDD" id="cd00086">
    <property type="entry name" value="homeodomain"/>
    <property type="match status" value="1"/>
</dbReference>
<reference evidence="7 8" key="1">
    <citation type="journal article" date="2016" name="Nat. Commun.">
        <title>Ectomycorrhizal ecology is imprinted in the genome of the dominant symbiotic fungus Cenococcum geophilum.</title>
        <authorList>
            <consortium name="DOE Joint Genome Institute"/>
            <person name="Peter M."/>
            <person name="Kohler A."/>
            <person name="Ohm R.A."/>
            <person name="Kuo A."/>
            <person name="Krutzmann J."/>
            <person name="Morin E."/>
            <person name="Arend M."/>
            <person name="Barry K.W."/>
            <person name="Binder M."/>
            <person name="Choi C."/>
            <person name="Clum A."/>
            <person name="Copeland A."/>
            <person name="Grisel N."/>
            <person name="Haridas S."/>
            <person name="Kipfer T."/>
            <person name="LaButti K."/>
            <person name="Lindquist E."/>
            <person name="Lipzen A."/>
            <person name="Maire R."/>
            <person name="Meier B."/>
            <person name="Mihaltcheva S."/>
            <person name="Molinier V."/>
            <person name="Murat C."/>
            <person name="Poggeler S."/>
            <person name="Quandt C.A."/>
            <person name="Sperisen C."/>
            <person name="Tritt A."/>
            <person name="Tisserant E."/>
            <person name="Crous P.W."/>
            <person name="Henrissat B."/>
            <person name="Nehls U."/>
            <person name="Egli S."/>
            <person name="Spatafora J.W."/>
            <person name="Grigoriev I.V."/>
            <person name="Martin F.M."/>
        </authorList>
    </citation>
    <scope>NUCLEOTIDE SEQUENCE [LARGE SCALE GENOMIC DNA]</scope>
    <source>
        <strain evidence="7 8">CBS 459.81</strain>
    </source>
</reference>
<protein>
    <recommendedName>
        <fullName evidence="6">Homeobox domain-containing protein</fullName>
    </recommendedName>
</protein>
<feature type="compositionally biased region" description="Low complexity" evidence="5">
    <location>
        <begin position="235"/>
        <end position="251"/>
    </location>
</feature>
<evidence type="ECO:0000256" key="5">
    <source>
        <dbReference type="SAM" id="MobiDB-lite"/>
    </source>
</evidence>
<keyword evidence="2 4" id="KW-0371">Homeobox</keyword>
<dbReference type="Gene3D" id="1.10.10.60">
    <property type="entry name" value="Homeodomain-like"/>
    <property type="match status" value="1"/>
</dbReference>
<evidence type="ECO:0000256" key="4">
    <source>
        <dbReference type="PROSITE-ProRule" id="PRU00108"/>
    </source>
</evidence>
<evidence type="ECO:0000313" key="7">
    <source>
        <dbReference type="EMBL" id="OCK79089.1"/>
    </source>
</evidence>
<dbReference type="SUPFAM" id="SSF46689">
    <property type="entry name" value="Homeodomain-like"/>
    <property type="match status" value="1"/>
</dbReference>
<evidence type="ECO:0000256" key="1">
    <source>
        <dbReference type="ARBA" id="ARBA00023125"/>
    </source>
</evidence>
<dbReference type="EMBL" id="KV745024">
    <property type="protein sequence ID" value="OCK79089.1"/>
    <property type="molecule type" value="Genomic_DNA"/>
</dbReference>
<comment type="subcellular location">
    <subcellularLocation>
        <location evidence="4">Nucleus</location>
    </subcellularLocation>
</comment>
<name>A0A8E2E8C3_9PEZI</name>
<evidence type="ECO:0000256" key="2">
    <source>
        <dbReference type="ARBA" id="ARBA00023155"/>
    </source>
</evidence>
<sequence>MDALPSDEQHYPPISITPDSQVCDWFANSSMSSYRELTPFYDSHFDFLTEQPGDPLVRYVTFMLYSSHLIYITLPQNFTPKQSINQLREHSFEESQGYIGLNEDISNAEAVESLDFSLFPDPSGIPTDTLMDSFNDVSLPGNTPTNHTDHIRPALDAKPPKKRSNFSLSAISVLSTWLDSHTSNPYPSATTKTQLALSSGLTEKQVSNWFANSRKRRLATQVLDWLSSSEEDESVSTAARSASLSSANSPSRNISQRRGRRPYSRASSRSSARSGGSSAGSTAFSQSSNAVMKVSSKRGSRKYIRSQAAPPPSPGPASDADEPDKPRSVKFQCTFCLKRLSPNAWKRHEETTHLPSRTWTCMFTGPTVPVVAGSESSSVRCAFCDMYHPSPKHLRTEHRIQECLAMPHAERVFYRKDHLAQHMRVFHRVAPNPRTEIHWCRTESLAGQAWTCGFCGQLLGDWDGRARHIAKHFRDGWSMRDWNGDLRADEPMPDGMGLAMDWESNHNGFGSGEDQDDFSFLFQT</sequence>
<dbReference type="AlphaFoldDB" id="A0A8E2E8C3"/>
<dbReference type="InterPro" id="IPR008422">
    <property type="entry name" value="KN_HD"/>
</dbReference>
<dbReference type="InterPro" id="IPR001356">
    <property type="entry name" value="HD"/>
</dbReference>
<organism evidence="7 8">
    <name type="scientific">Lepidopterella palustris CBS 459.81</name>
    <dbReference type="NCBI Taxonomy" id="1314670"/>
    <lineage>
        <taxon>Eukaryota</taxon>
        <taxon>Fungi</taxon>
        <taxon>Dikarya</taxon>
        <taxon>Ascomycota</taxon>
        <taxon>Pezizomycotina</taxon>
        <taxon>Dothideomycetes</taxon>
        <taxon>Pleosporomycetidae</taxon>
        <taxon>Mytilinidiales</taxon>
        <taxon>Argynnaceae</taxon>
        <taxon>Lepidopterella</taxon>
    </lineage>
</organism>
<dbReference type="PANTHER" id="PTHR11850">
    <property type="entry name" value="HOMEOBOX PROTEIN TRANSCRIPTION FACTORS"/>
    <property type="match status" value="1"/>
</dbReference>
<dbReference type="OrthoDB" id="10056939at2759"/>
<feature type="compositionally biased region" description="Low complexity" evidence="5">
    <location>
        <begin position="264"/>
        <end position="288"/>
    </location>
</feature>
<dbReference type="PROSITE" id="PS50071">
    <property type="entry name" value="HOMEOBOX_2"/>
    <property type="match status" value="1"/>
</dbReference>
<keyword evidence="8" id="KW-1185">Reference proteome</keyword>
<feature type="region of interest" description="Disordered" evidence="5">
    <location>
        <begin position="143"/>
        <end position="163"/>
    </location>
</feature>
<feature type="DNA-binding region" description="Homeobox" evidence="4">
    <location>
        <begin position="159"/>
        <end position="221"/>
    </location>
</feature>
<dbReference type="GO" id="GO:0003677">
    <property type="term" value="F:DNA binding"/>
    <property type="evidence" value="ECO:0007669"/>
    <property type="project" value="UniProtKB-UniRule"/>
</dbReference>
<keyword evidence="1 4" id="KW-0238">DNA-binding</keyword>
<dbReference type="Proteomes" id="UP000250266">
    <property type="component" value="Unassembled WGS sequence"/>
</dbReference>
<evidence type="ECO:0000259" key="6">
    <source>
        <dbReference type="PROSITE" id="PS50071"/>
    </source>
</evidence>
<evidence type="ECO:0000256" key="3">
    <source>
        <dbReference type="ARBA" id="ARBA00023242"/>
    </source>
</evidence>